<dbReference type="Proteomes" id="UP000324897">
    <property type="component" value="Unassembled WGS sequence"/>
</dbReference>
<accession>A0A5J9TZ00</accession>
<proteinExistence type="predicted"/>
<evidence type="ECO:0000313" key="1">
    <source>
        <dbReference type="EMBL" id="TVU16566.1"/>
    </source>
</evidence>
<protein>
    <submittedName>
        <fullName evidence="1">Uncharacterized protein</fullName>
    </submittedName>
</protein>
<sequence>MVAARSRKPSGVSGLEFAGFAPRNINPTKLTKIVTGKREDTRRQCSAWRAVASHAPLRAPQQYPCLVASAN</sequence>
<keyword evidence="2" id="KW-1185">Reference proteome</keyword>
<comment type="caution">
    <text evidence="1">The sequence shown here is derived from an EMBL/GenBank/DDBJ whole genome shotgun (WGS) entry which is preliminary data.</text>
</comment>
<name>A0A5J9TZ00_9POAL</name>
<gene>
    <name evidence="1" type="ORF">EJB05_40137</name>
</gene>
<evidence type="ECO:0000313" key="2">
    <source>
        <dbReference type="Proteomes" id="UP000324897"/>
    </source>
</evidence>
<organism evidence="1 2">
    <name type="scientific">Eragrostis curvula</name>
    <name type="common">weeping love grass</name>
    <dbReference type="NCBI Taxonomy" id="38414"/>
    <lineage>
        <taxon>Eukaryota</taxon>
        <taxon>Viridiplantae</taxon>
        <taxon>Streptophyta</taxon>
        <taxon>Embryophyta</taxon>
        <taxon>Tracheophyta</taxon>
        <taxon>Spermatophyta</taxon>
        <taxon>Magnoliopsida</taxon>
        <taxon>Liliopsida</taxon>
        <taxon>Poales</taxon>
        <taxon>Poaceae</taxon>
        <taxon>PACMAD clade</taxon>
        <taxon>Chloridoideae</taxon>
        <taxon>Eragrostideae</taxon>
        <taxon>Eragrostidinae</taxon>
        <taxon>Eragrostis</taxon>
    </lineage>
</organism>
<dbReference type="Gramene" id="TVU16566">
    <property type="protein sequence ID" value="TVU16566"/>
    <property type="gene ID" value="EJB05_40137"/>
</dbReference>
<dbReference type="AlphaFoldDB" id="A0A5J9TZ00"/>
<reference evidence="1 2" key="1">
    <citation type="journal article" date="2019" name="Sci. Rep.">
        <title>A high-quality genome of Eragrostis curvula grass provides insights into Poaceae evolution and supports new strategies to enhance forage quality.</title>
        <authorList>
            <person name="Carballo J."/>
            <person name="Santos B.A.C.M."/>
            <person name="Zappacosta D."/>
            <person name="Garbus I."/>
            <person name="Selva J.P."/>
            <person name="Gallo C.A."/>
            <person name="Diaz A."/>
            <person name="Albertini E."/>
            <person name="Caccamo M."/>
            <person name="Echenique V."/>
        </authorList>
    </citation>
    <scope>NUCLEOTIDE SEQUENCE [LARGE SCALE GENOMIC DNA]</scope>
    <source>
        <strain evidence="2">cv. Victoria</strain>
        <tissue evidence="1">Leaf</tissue>
    </source>
</reference>
<dbReference type="EMBL" id="RWGY01000031">
    <property type="protein sequence ID" value="TVU16566.1"/>
    <property type="molecule type" value="Genomic_DNA"/>
</dbReference>
<feature type="non-terminal residue" evidence="1">
    <location>
        <position position="1"/>
    </location>
</feature>